<feature type="compositionally biased region" description="Polar residues" evidence="1">
    <location>
        <begin position="491"/>
        <end position="510"/>
    </location>
</feature>
<evidence type="ECO:0000256" key="1">
    <source>
        <dbReference type="SAM" id="MobiDB-lite"/>
    </source>
</evidence>
<feature type="compositionally biased region" description="Polar residues" evidence="1">
    <location>
        <begin position="356"/>
        <end position="367"/>
    </location>
</feature>
<keyword evidence="3" id="KW-1185">Reference proteome</keyword>
<feature type="region of interest" description="Disordered" evidence="1">
    <location>
        <begin position="335"/>
        <end position="378"/>
    </location>
</feature>
<feature type="region of interest" description="Disordered" evidence="1">
    <location>
        <begin position="957"/>
        <end position="976"/>
    </location>
</feature>
<proteinExistence type="predicted"/>
<feature type="compositionally biased region" description="Polar residues" evidence="1">
    <location>
        <begin position="828"/>
        <end position="843"/>
    </location>
</feature>
<gene>
    <name evidence="2" type="ORF">X801_04807</name>
</gene>
<feature type="compositionally biased region" description="Low complexity" evidence="1">
    <location>
        <begin position="963"/>
        <end position="974"/>
    </location>
</feature>
<organism evidence="2 3">
    <name type="scientific">Opisthorchis viverrini</name>
    <name type="common">Southeast Asian liver fluke</name>
    <dbReference type="NCBI Taxonomy" id="6198"/>
    <lineage>
        <taxon>Eukaryota</taxon>
        <taxon>Metazoa</taxon>
        <taxon>Spiralia</taxon>
        <taxon>Lophotrochozoa</taxon>
        <taxon>Platyhelminthes</taxon>
        <taxon>Trematoda</taxon>
        <taxon>Digenea</taxon>
        <taxon>Opisthorchiida</taxon>
        <taxon>Opisthorchiata</taxon>
        <taxon>Opisthorchiidae</taxon>
        <taxon>Opisthorchis</taxon>
    </lineage>
</organism>
<feature type="region of interest" description="Disordered" evidence="1">
    <location>
        <begin position="828"/>
        <end position="853"/>
    </location>
</feature>
<feature type="region of interest" description="Disordered" evidence="1">
    <location>
        <begin position="729"/>
        <end position="786"/>
    </location>
</feature>
<feature type="region of interest" description="Disordered" evidence="1">
    <location>
        <begin position="491"/>
        <end position="523"/>
    </location>
</feature>
<feature type="compositionally biased region" description="Basic and acidic residues" evidence="1">
    <location>
        <begin position="368"/>
        <end position="378"/>
    </location>
</feature>
<dbReference type="Proteomes" id="UP000243686">
    <property type="component" value="Unassembled WGS sequence"/>
</dbReference>
<feature type="region of interest" description="Disordered" evidence="1">
    <location>
        <begin position="1339"/>
        <end position="1359"/>
    </location>
</feature>
<protein>
    <submittedName>
        <fullName evidence="2">Uncharacterized protein</fullName>
    </submittedName>
</protein>
<feature type="non-terminal residue" evidence="2">
    <location>
        <position position="1496"/>
    </location>
</feature>
<evidence type="ECO:0000313" key="2">
    <source>
        <dbReference type="EMBL" id="OON19327.1"/>
    </source>
</evidence>
<reference evidence="2 3" key="1">
    <citation type="submission" date="2015-03" db="EMBL/GenBank/DDBJ databases">
        <title>Draft genome of the nematode, Opisthorchis viverrini.</title>
        <authorList>
            <person name="Mitreva M."/>
        </authorList>
    </citation>
    <scope>NUCLEOTIDE SEQUENCE [LARGE SCALE GENOMIC DNA]</scope>
    <source>
        <strain evidence="2">Khon Kaen</strain>
    </source>
</reference>
<feature type="compositionally biased region" description="Low complexity" evidence="1">
    <location>
        <begin position="1345"/>
        <end position="1354"/>
    </location>
</feature>
<sequence>MDLLKSIGKAQWLMNLAQENNRPKRMHNTGLVPKNPYHILKFSINLEFYRNYLRFVVYYRFKGLDSETEKKLKELIEPYSRRRRAAEFGTLEHPAPDDATGAFADMFEPKITQPDNGKMLDGPKDVRENLKSYKDSVEKETTISRPIRSPLLLDVGVLFENGTTTHYPNTVYTNAVENDIQSNSLPEESGKLKQSRQLVVTKSATIFTSPGHEKTLNNTASSMELTANVVRDLTSEQATPMIPITALPRYSVTYTGTTKADNITTNSISKLTTSLIKTGNLTAISSTPENGGTNLDESSFKPLTHLWTNSIDAKSYRLVNLNRRSQKISPNVNLVTSTTFRPPRGRKPRNLKKAQWSKTFQTSSRTKTALEKSQDTRQDENVFLRPRTGNPTLSLTRKSELGLLPIPRVVDTDTTKKVPKKINPQEYDYDVEVDRDAEWHEAGQKAEEDENDCKYICDGTKRMRASADFTVKTAIFQTGAPALQTTILQPENSVSSQVTTTEPAESSSAKGYNLGGTDKISGSEKLVNLPIGKEPETNTPRKYDPDEPRLVDVQKYPHKYEKNEIQKIEITKKRYLTGILKTSTDKRSTMRSFGQTVLVLSLLLLAPLSRITQGLPQRTDAPDITEQTEQVTSESDLLKADDAATDVDPPTSLPRVPAGNIQLTSLSDNITIEQNVTTELKPHPELSPAQLYDEQTNATNASGEIEQTLTVTSTTLPKVILATPVRQDVSSDGSAENSFSNESTLTPTERSAYTSSETTTVGYDNSTSNSVTNSYAAETETEAQSTNQSFPAFDILNGTTTEAYTSLINTTLPHTTILSDIFNPSSSEFPQSTGSKKNVTVENNKPAPPDFLETSTLEPITTANGTEIATEGMFVTLTTSNDVTDTDLNVTYSDTEKNPTSEMATDVINFNSSTLPHSNESWTTDSMTSDSTLGKVDTINTTQFATEDAFVTQPTVGSDAINSTTQPLTTSTSTENRISSENATMLTGISSDGGMSDATTISPLTTRAFNATAVLDERTESAAAAIHSSTISVPLTEAHSTSSMVSTPDEVTTSLVNGATTTPATLSTAKLTTENLTNSQSEHSTTVSTDSATGSLSTIEFTAYTEQSSTVPVVNSSAGTNEPTATVKPSMLVSPGMSEIMTTQLYEGTAKSPTSGSADASPAETHTLTTLLVSPVPTATSIPEDVTTKMEESTIQSFFTNSTTASDLNILSTDQRSSTADASATSVLVTNASPTAADTLGTTVEPSELTSSGMLASSSGDQYTLQTSIGSGFTTDNLETMGTSQGIPDSEPSSTTNVADAITNHVGLDKSTATMKPSDAVAVEASTHVMTEVPQSTLQTPVSMGTSGDTSGTDKTPISGITTEKVTEFPMQTTTDLELTTVIKTTETALPSTAVEFSESSGTTMSIHTSSPKLSTIFQTTDSSPEAATNVAAEFSSTPLDSFVENGSSKPTTPFDASVTIATSDSISTETYMQSAGFIHVSWADALRELDVLKRF</sequence>
<feature type="region of interest" description="Disordered" evidence="1">
    <location>
        <begin position="617"/>
        <end position="654"/>
    </location>
</feature>
<name>A0A1S8WXZ5_OPIVI</name>
<dbReference type="EMBL" id="KV893405">
    <property type="protein sequence ID" value="OON19327.1"/>
    <property type="molecule type" value="Genomic_DNA"/>
</dbReference>
<feature type="compositionally biased region" description="Basic residues" evidence="1">
    <location>
        <begin position="343"/>
        <end position="352"/>
    </location>
</feature>
<accession>A0A1S8WXZ5</accession>
<evidence type="ECO:0000313" key="3">
    <source>
        <dbReference type="Proteomes" id="UP000243686"/>
    </source>
</evidence>
<feature type="compositionally biased region" description="Polar residues" evidence="1">
    <location>
        <begin position="625"/>
        <end position="635"/>
    </location>
</feature>